<reference evidence="4" key="1">
    <citation type="submission" date="2016-06" db="UniProtKB">
        <authorList>
            <consortium name="WormBaseParasite"/>
        </authorList>
    </citation>
    <scope>IDENTIFICATION</scope>
</reference>
<accession>A0A183B2V4</accession>
<reference evidence="2 3" key="2">
    <citation type="submission" date="2018-11" db="EMBL/GenBank/DDBJ databases">
        <authorList>
            <consortium name="Pathogen Informatics"/>
        </authorList>
    </citation>
    <scope>NUCLEOTIDE SEQUENCE [LARGE SCALE GENOMIC DNA]</scope>
    <source>
        <strain evidence="2 3">Egypt</strain>
    </source>
</reference>
<evidence type="ECO:0000256" key="1">
    <source>
        <dbReference type="SAM" id="MobiDB-lite"/>
    </source>
</evidence>
<dbReference type="EMBL" id="UZAN01055340">
    <property type="protein sequence ID" value="VDP90811.1"/>
    <property type="molecule type" value="Genomic_DNA"/>
</dbReference>
<dbReference type="WBParaSite" id="ECPE_0001357801-mRNA-1">
    <property type="protein sequence ID" value="ECPE_0001357801-mRNA-1"/>
    <property type="gene ID" value="ECPE_0001357801"/>
</dbReference>
<name>A0A183B2V4_9TREM</name>
<sequence>MVGTYMFSNIKDYVQIKSEDDSDEASTVIVTEGPGFAPRNRLNLGVDFNQIQLDEFAAQEPDKVPPSSVGFAESKGYDSDEEDGVNLADVNPSVAPIGEFVGGGEEGEKPDELRIDLTDDKKDSMEAAPGGAEQVSTSVEPTKEQLDAADWWTRFYATIQGTENYQEEEKFDALSDSEDSELSQRLDEIEYPEEHEEQPAITVTEQRGGFWSKKKWWKSQLPEKKPRTALEKRQLELEKKRKKRIKKKKLRQRIAEQFKGDAKRRYQEEFYDLVYNADTTQDDKSWVEKIQLYPIELEEVLNHNQFDIPFRNLPLYKGKQKEDEVSPESRLAGYLKCVSAWGHVAGKPTGVSGHTGVGGPQIASTRDSDWPSSDDLIKHGRENRIVMYGCYG</sequence>
<evidence type="ECO:0000313" key="2">
    <source>
        <dbReference type="EMBL" id="VDP90811.1"/>
    </source>
</evidence>
<gene>
    <name evidence="2" type="ORF">ECPE_LOCUS13539</name>
</gene>
<organism evidence="4">
    <name type="scientific">Echinostoma caproni</name>
    <dbReference type="NCBI Taxonomy" id="27848"/>
    <lineage>
        <taxon>Eukaryota</taxon>
        <taxon>Metazoa</taxon>
        <taxon>Spiralia</taxon>
        <taxon>Lophotrochozoa</taxon>
        <taxon>Platyhelminthes</taxon>
        <taxon>Trematoda</taxon>
        <taxon>Digenea</taxon>
        <taxon>Plagiorchiida</taxon>
        <taxon>Echinostomata</taxon>
        <taxon>Echinostomatoidea</taxon>
        <taxon>Echinostomatidae</taxon>
        <taxon>Echinostoma</taxon>
    </lineage>
</organism>
<dbReference type="Proteomes" id="UP000272942">
    <property type="component" value="Unassembled WGS sequence"/>
</dbReference>
<feature type="region of interest" description="Disordered" evidence="1">
    <location>
        <begin position="59"/>
        <end position="87"/>
    </location>
</feature>
<evidence type="ECO:0000313" key="4">
    <source>
        <dbReference type="WBParaSite" id="ECPE_0001357801-mRNA-1"/>
    </source>
</evidence>
<keyword evidence="3" id="KW-1185">Reference proteome</keyword>
<dbReference type="OrthoDB" id="10059618at2759"/>
<feature type="region of interest" description="Disordered" evidence="1">
    <location>
        <begin position="351"/>
        <end position="374"/>
    </location>
</feature>
<evidence type="ECO:0000313" key="3">
    <source>
        <dbReference type="Proteomes" id="UP000272942"/>
    </source>
</evidence>
<dbReference type="AlphaFoldDB" id="A0A183B2V4"/>
<feature type="region of interest" description="Disordered" evidence="1">
    <location>
        <begin position="117"/>
        <end position="143"/>
    </location>
</feature>
<protein>
    <submittedName>
        <fullName evidence="4">Protein KRI1 homolog</fullName>
    </submittedName>
</protein>
<proteinExistence type="predicted"/>